<comment type="caution">
    <text evidence="17">The sequence shown here is derived from an EMBL/GenBank/DDBJ whole genome shotgun (WGS) entry which is preliminary data.</text>
</comment>
<evidence type="ECO:0000256" key="5">
    <source>
        <dbReference type="ARBA" id="ARBA00022692"/>
    </source>
</evidence>
<evidence type="ECO:0000256" key="3">
    <source>
        <dbReference type="ARBA" id="ARBA00006344"/>
    </source>
</evidence>
<evidence type="ECO:0000256" key="8">
    <source>
        <dbReference type="ARBA" id="ARBA00022946"/>
    </source>
</evidence>
<dbReference type="Gene3D" id="3.40.50.1000">
    <property type="entry name" value="HAD superfamily/HAD-like"/>
    <property type="match status" value="1"/>
</dbReference>
<name>A0AAN7P142_9COLE</name>
<evidence type="ECO:0000256" key="10">
    <source>
        <dbReference type="ARBA" id="ARBA00023010"/>
    </source>
</evidence>
<evidence type="ECO:0000256" key="7">
    <source>
        <dbReference type="ARBA" id="ARBA00022927"/>
    </source>
</evidence>
<keyword evidence="6" id="KW-0999">Mitochondrion inner membrane</keyword>
<dbReference type="EMBL" id="JARPUR010000008">
    <property type="protein sequence ID" value="KAK4871836.1"/>
    <property type="molecule type" value="Genomic_DNA"/>
</dbReference>
<gene>
    <name evidence="17" type="ORF">RN001_015960</name>
</gene>
<evidence type="ECO:0000256" key="4">
    <source>
        <dbReference type="ARBA" id="ARBA00022448"/>
    </source>
</evidence>
<evidence type="ECO:0000256" key="9">
    <source>
        <dbReference type="ARBA" id="ARBA00022989"/>
    </source>
</evidence>
<dbReference type="Pfam" id="PF03031">
    <property type="entry name" value="NIF"/>
    <property type="match status" value="1"/>
</dbReference>
<comment type="function">
    <text evidence="1 14">Essential component of the TIM23 complex, a complex that mediates the translocation of transit peptide-containing proteins across the mitochondrial inner membrane.</text>
</comment>
<keyword evidence="18" id="KW-1185">Reference proteome</keyword>
<feature type="compositionally biased region" description="Basic and acidic residues" evidence="15">
    <location>
        <begin position="67"/>
        <end position="81"/>
    </location>
</feature>
<evidence type="ECO:0000256" key="15">
    <source>
        <dbReference type="SAM" id="MobiDB-lite"/>
    </source>
</evidence>
<comment type="subcellular location">
    <subcellularLocation>
        <location evidence="2 14">Mitochondrion inner membrane</location>
        <topology evidence="2 14">Single-pass membrane protein</topology>
    </subcellularLocation>
</comment>
<evidence type="ECO:0000313" key="18">
    <source>
        <dbReference type="Proteomes" id="UP001353858"/>
    </source>
</evidence>
<dbReference type="InterPro" id="IPR004274">
    <property type="entry name" value="FCP1_dom"/>
</dbReference>
<dbReference type="PROSITE" id="PS50969">
    <property type="entry name" value="FCP1"/>
    <property type="match status" value="1"/>
</dbReference>
<feature type="region of interest" description="Disordered" evidence="15">
    <location>
        <begin position="62"/>
        <end position="81"/>
    </location>
</feature>
<keyword evidence="9" id="KW-1133">Transmembrane helix</keyword>
<evidence type="ECO:0000256" key="14">
    <source>
        <dbReference type="RuleBase" id="RU365079"/>
    </source>
</evidence>
<evidence type="ECO:0000259" key="16">
    <source>
        <dbReference type="PROSITE" id="PS50969"/>
    </source>
</evidence>
<evidence type="ECO:0000256" key="12">
    <source>
        <dbReference type="ARBA" id="ARBA00023136"/>
    </source>
</evidence>
<dbReference type="PANTHER" id="PTHR12210">
    <property type="entry name" value="DULLARD PROTEIN PHOSPHATASE"/>
    <property type="match status" value="1"/>
</dbReference>
<dbReference type="FunFam" id="3.40.50.1000:FF:000019">
    <property type="entry name" value="Mitochondrial import inner membrane translocase subunit TIM50"/>
    <property type="match status" value="1"/>
</dbReference>
<evidence type="ECO:0000256" key="11">
    <source>
        <dbReference type="ARBA" id="ARBA00023128"/>
    </source>
</evidence>
<feature type="domain" description="FCP1 homology" evidence="16">
    <location>
        <begin position="168"/>
        <end position="311"/>
    </location>
</feature>
<comment type="subunit">
    <text evidence="13">Component of the TIM23 complex at least composed of Tim23, Tim17 (Tim17a1, Tim17a2 or Tim17b1) and a Tim50.</text>
</comment>
<dbReference type="GO" id="GO:0015031">
    <property type="term" value="P:protein transport"/>
    <property type="evidence" value="ECO:0007669"/>
    <property type="project" value="UniProtKB-KW"/>
</dbReference>
<dbReference type="GO" id="GO:0005744">
    <property type="term" value="C:TIM23 mitochondrial import inner membrane translocase complex"/>
    <property type="evidence" value="ECO:0007669"/>
    <property type="project" value="UniProtKB-UniRule"/>
</dbReference>
<keyword evidence="12" id="KW-0472">Membrane</keyword>
<dbReference type="CDD" id="cd07521">
    <property type="entry name" value="HAD_FCP1-like"/>
    <property type="match status" value="1"/>
</dbReference>
<keyword evidence="5" id="KW-0812">Transmembrane</keyword>
<evidence type="ECO:0000256" key="2">
    <source>
        <dbReference type="ARBA" id="ARBA00004434"/>
    </source>
</evidence>
<keyword evidence="4 14" id="KW-0813">Transport</keyword>
<evidence type="ECO:0000256" key="1">
    <source>
        <dbReference type="ARBA" id="ARBA00002959"/>
    </source>
</evidence>
<keyword evidence="8 14" id="KW-0809">Transit peptide</keyword>
<proteinExistence type="inferred from homology"/>
<dbReference type="InterPro" id="IPR050365">
    <property type="entry name" value="TIM50"/>
</dbReference>
<protein>
    <recommendedName>
        <fullName evidence="14">Mitochondrial import inner membrane translocase subunit TIM50</fullName>
    </recommendedName>
</protein>
<keyword evidence="7 14" id="KW-0653">Protein transport</keyword>
<dbReference type="AlphaFoldDB" id="A0AAN7P142"/>
<comment type="similarity">
    <text evidence="3 14">Belongs to the TIM50 family.</text>
</comment>
<organism evidence="17 18">
    <name type="scientific">Aquatica leii</name>
    <dbReference type="NCBI Taxonomy" id="1421715"/>
    <lineage>
        <taxon>Eukaryota</taxon>
        <taxon>Metazoa</taxon>
        <taxon>Ecdysozoa</taxon>
        <taxon>Arthropoda</taxon>
        <taxon>Hexapoda</taxon>
        <taxon>Insecta</taxon>
        <taxon>Pterygota</taxon>
        <taxon>Neoptera</taxon>
        <taxon>Endopterygota</taxon>
        <taxon>Coleoptera</taxon>
        <taxon>Polyphaga</taxon>
        <taxon>Elateriformia</taxon>
        <taxon>Elateroidea</taxon>
        <taxon>Lampyridae</taxon>
        <taxon>Luciolinae</taxon>
        <taxon>Aquatica</taxon>
    </lineage>
</organism>
<evidence type="ECO:0000256" key="13">
    <source>
        <dbReference type="ARBA" id="ARBA00061911"/>
    </source>
</evidence>
<dbReference type="SMART" id="SM00577">
    <property type="entry name" value="CPDc"/>
    <property type="match status" value="1"/>
</dbReference>
<dbReference type="InterPro" id="IPR036412">
    <property type="entry name" value="HAD-like_sf"/>
</dbReference>
<evidence type="ECO:0000313" key="17">
    <source>
        <dbReference type="EMBL" id="KAK4871836.1"/>
    </source>
</evidence>
<accession>A0AAN7P142</accession>
<dbReference type="InterPro" id="IPR023214">
    <property type="entry name" value="HAD_sf"/>
</dbReference>
<sequence>MFVRPKIFNFLHKAFKTNTRLYVTVTQHKAIVHIPNYLQSKAFFSNGTKPVEPIKSPLSNLITKDVTPPKKEEDDEEAKRSREASWRTMKYTLFIFGGSMTGFALYLLFELGKPPVDENGLTIKDEFSHMSAVKQYIYRTLDKLDYYKRLIREPSREKLLPDPVKYPYYQPPYTLVLELTDVLVHPDWTYKTGWRFKKRPGIDGFLESLSGLFEIVIFTAEQGMTVFPIIDALDPKNLIAYKLVRDATHFVEGHHVKNLDKLNRDLSKVIVIDWNPDSVKFHPENVFHISRWSGNNDDSTLLDLAAFLQTVAHSEIQDVREVLKYYSDFDDPLGTFRSKQKELVELQEAERVAKSHNIESPVKRWSRNFLGKSM</sequence>
<evidence type="ECO:0000256" key="6">
    <source>
        <dbReference type="ARBA" id="ARBA00022792"/>
    </source>
</evidence>
<keyword evidence="11 14" id="KW-0496">Mitochondrion</keyword>
<reference evidence="18" key="1">
    <citation type="submission" date="2023-01" db="EMBL/GenBank/DDBJ databases">
        <title>Key to firefly adult light organ development and bioluminescence: homeobox transcription factors regulate luciferase expression and transportation to peroxisome.</title>
        <authorList>
            <person name="Fu X."/>
        </authorList>
    </citation>
    <scope>NUCLEOTIDE SEQUENCE [LARGE SCALE GENOMIC DNA]</scope>
</reference>
<dbReference type="Proteomes" id="UP001353858">
    <property type="component" value="Unassembled WGS sequence"/>
</dbReference>
<dbReference type="SUPFAM" id="SSF56784">
    <property type="entry name" value="HAD-like"/>
    <property type="match status" value="1"/>
</dbReference>
<keyword evidence="10 14" id="KW-0811">Translocation</keyword>